<keyword evidence="3" id="KW-0378">Hydrolase</keyword>
<dbReference type="GO" id="GO:0016811">
    <property type="term" value="F:hydrolase activity, acting on carbon-nitrogen (but not peptide) bonds, in linear amides"/>
    <property type="evidence" value="ECO:0007669"/>
    <property type="project" value="InterPro"/>
</dbReference>
<name>A0A316C513_PSESE</name>
<feature type="domain" description="Succinylglutamate desuccinylase/Aspartoacylase catalytic" evidence="5">
    <location>
        <begin position="48"/>
        <end position="235"/>
    </location>
</feature>
<gene>
    <name evidence="6" type="ORF">C7441_105258</name>
</gene>
<dbReference type="RefSeq" id="WP_109612660.1">
    <property type="nucleotide sequence ID" value="NZ_QGGG01000005.1"/>
</dbReference>
<comment type="cofactor">
    <cofactor evidence="1">
        <name>Zn(2+)</name>
        <dbReference type="ChEBI" id="CHEBI:29105"/>
    </cofactor>
</comment>
<dbReference type="CDD" id="cd06252">
    <property type="entry name" value="M14_ASTE_ASPA-like"/>
    <property type="match status" value="1"/>
</dbReference>
<dbReference type="PIRSF" id="PIRSF039012">
    <property type="entry name" value="ASP"/>
    <property type="match status" value="1"/>
</dbReference>
<protein>
    <recommendedName>
        <fullName evidence="5">Succinylglutamate desuccinylase/Aspartoacylase catalytic domain-containing protein</fullName>
    </recommendedName>
</protein>
<sequence length="344" mass="37801">MSLSTVWTEVDLEAPGRQVGFIRVEHSVHRSAYGTIALPFAVFANGSGPTILLMAGSHGDEYEGQLALTRLIRTLDVSRIRGRILVLPAANQPAVKAGRRTSPLDNGNLNRSFGDRFADTPTGQIAAFITEELLARCDVFLDLHSGGSSLDHIPCSYADLGTDRSMAQRTFAALEAMNAPLSWAQAGCPEGPVAGRAAVRKRVMHLSGEFGGGGRLDHGALDVAERCIYRLLDHLDILEMEEKWRADIRTRFVFNSQEHFIYAPQEGVFEPLARLGETVEAGQLAGYLHRPELPMDPPVEIRFKAEGTVAVIRSMGRSEQGDCLFQLLGETRREEILEMMESMP</sequence>
<dbReference type="PANTHER" id="PTHR37326">
    <property type="entry name" value="BLL3975 PROTEIN"/>
    <property type="match status" value="1"/>
</dbReference>
<evidence type="ECO:0000256" key="3">
    <source>
        <dbReference type="ARBA" id="ARBA00022801"/>
    </source>
</evidence>
<dbReference type="EMBL" id="QGGG01000005">
    <property type="protein sequence ID" value="PWJ84638.1"/>
    <property type="molecule type" value="Genomic_DNA"/>
</dbReference>
<dbReference type="AlphaFoldDB" id="A0A316C513"/>
<dbReference type="SUPFAM" id="SSF53187">
    <property type="entry name" value="Zn-dependent exopeptidases"/>
    <property type="match status" value="1"/>
</dbReference>
<dbReference type="Gene3D" id="3.40.630.10">
    <property type="entry name" value="Zn peptidases"/>
    <property type="match status" value="1"/>
</dbReference>
<reference evidence="6 7" key="1">
    <citation type="submission" date="2018-05" db="EMBL/GenBank/DDBJ databases">
        <title>Genomic Encyclopedia of Type Strains, Phase IV (KMG-IV): sequencing the most valuable type-strain genomes for metagenomic binning, comparative biology and taxonomic classification.</title>
        <authorList>
            <person name="Goeker M."/>
        </authorList>
    </citation>
    <scope>NUCLEOTIDE SEQUENCE [LARGE SCALE GENOMIC DNA]</scope>
    <source>
        <strain evidence="6 7">DSM 6986</strain>
    </source>
</reference>
<evidence type="ECO:0000259" key="5">
    <source>
        <dbReference type="Pfam" id="PF24827"/>
    </source>
</evidence>
<evidence type="ECO:0000313" key="7">
    <source>
        <dbReference type="Proteomes" id="UP000245396"/>
    </source>
</evidence>
<evidence type="ECO:0000256" key="2">
    <source>
        <dbReference type="ARBA" id="ARBA00022723"/>
    </source>
</evidence>
<dbReference type="PANTHER" id="PTHR37326:SF1">
    <property type="entry name" value="BLL3975 PROTEIN"/>
    <property type="match status" value="1"/>
</dbReference>
<keyword evidence="2" id="KW-0479">Metal-binding</keyword>
<organism evidence="6 7">
    <name type="scientific">Pseudaminobacter salicylatoxidans</name>
    <dbReference type="NCBI Taxonomy" id="93369"/>
    <lineage>
        <taxon>Bacteria</taxon>
        <taxon>Pseudomonadati</taxon>
        <taxon>Pseudomonadota</taxon>
        <taxon>Alphaproteobacteria</taxon>
        <taxon>Hyphomicrobiales</taxon>
        <taxon>Phyllobacteriaceae</taxon>
        <taxon>Pseudaminobacter</taxon>
    </lineage>
</organism>
<accession>A0A316C513</accession>
<dbReference type="Pfam" id="PF24827">
    <property type="entry name" value="AstE_AspA_cat"/>
    <property type="match status" value="1"/>
</dbReference>
<dbReference type="STRING" id="1192868.GCA_000304395_00270"/>
<keyword evidence="7" id="KW-1185">Reference proteome</keyword>
<evidence type="ECO:0000256" key="1">
    <source>
        <dbReference type="ARBA" id="ARBA00001947"/>
    </source>
</evidence>
<dbReference type="OrthoDB" id="9782876at2"/>
<evidence type="ECO:0000256" key="4">
    <source>
        <dbReference type="ARBA" id="ARBA00022833"/>
    </source>
</evidence>
<keyword evidence="4" id="KW-0862">Zinc</keyword>
<dbReference type="InterPro" id="IPR053138">
    <property type="entry name" value="N-alpha-Ac-DABA_deacetylase"/>
</dbReference>
<dbReference type="GO" id="GO:0016788">
    <property type="term" value="F:hydrolase activity, acting on ester bonds"/>
    <property type="evidence" value="ECO:0007669"/>
    <property type="project" value="InterPro"/>
</dbReference>
<proteinExistence type="predicted"/>
<dbReference type="Proteomes" id="UP000245396">
    <property type="component" value="Unassembled WGS sequence"/>
</dbReference>
<dbReference type="InterPro" id="IPR055438">
    <property type="entry name" value="AstE_AspA_cat"/>
</dbReference>
<dbReference type="GO" id="GO:0046872">
    <property type="term" value="F:metal ion binding"/>
    <property type="evidence" value="ECO:0007669"/>
    <property type="project" value="UniProtKB-KW"/>
</dbReference>
<dbReference type="InterPro" id="IPR043795">
    <property type="entry name" value="N-alpha-Ac-DABA-like"/>
</dbReference>
<evidence type="ECO:0000313" key="6">
    <source>
        <dbReference type="EMBL" id="PWJ84638.1"/>
    </source>
</evidence>
<comment type="caution">
    <text evidence="6">The sequence shown here is derived from an EMBL/GenBank/DDBJ whole genome shotgun (WGS) entry which is preliminary data.</text>
</comment>